<evidence type="ECO:0000313" key="3">
    <source>
        <dbReference type="WBParaSite" id="MhA1_Contig1052.frz3.gene4"/>
    </source>
</evidence>
<sequence>MLPISAKDQRNAYISTSSELPSFEKQHLHRPSNDPSQIFDFEQSSIDGNRSSISGGSAFGGIIVTPTLIREETLLNDEQPNVSSNKLRVRMRQKAEQLLQLRGLAGGNNSSKKQNSTQEPSEFSDFTDKRNRRDSLGSSSGFVSLGSGQLGALNEHTSPDYLLNVIKHLKNELMKKEERIRSLEEYTDKLVAKVDFVLIFSVKIY</sequence>
<evidence type="ECO:0000313" key="2">
    <source>
        <dbReference type="Proteomes" id="UP000095281"/>
    </source>
</evidence>
<feature type="compositionally biased region" description="Polar residues" evidence="1">
    <location>
        <begin position="107"/>
        <end position="121"/>
    </location>
</feature>
<feature type="compositionally biased region" description="Basic and acidic residues" evidence="1">
    <location>
        <begin position="126"/>
        <end position="135"/>
    </location>
</feature>
<dbReference type="Gene3D" id="1.20.5.2440">
    <property type="match status" value="1"/>
</dbReference>
<protein>
    <submittedName>
        <fullName evidence="3">FIP-RBD domain-containing protein</fullName>
    </submittedName>
</protein>
<proteinExistence type="predicted"/>
<reference evidence="3" key="1">
    <citation type="submission" date="2016-11" db="UniProtKB">
        <authorList>
            <consortium name="WormBaseParasite"/>
        </authorList>
    </citation>
    <scope>IDENTIFICATION</scope>
</reference>
<dbReference type="WBParaSite" id="MhA1_Contig1052.frz3.gene4">
    <property type="protein sequence ID" value="MhA1_Contig1052.frz3.gene4"/>
    <property type="gene ID" value="MhA1_Contig1052.frz3.gene4"/>
</dbReference>
<feature type="region of interest" description="Disordered" evidence="1">
    <location>
        <begin position="102"/>
        <end position="140"/>
    </location>
</feature>
<keyword evidence="2" id="KW-1185">Reference proteome</keyword>
<accession>A0A1I8AXR3</accession>
<name>A0A1I8AXR3_MELHA</name>
<dbReference type="AlphaFoldDB" id="A0A1I8AXR3"/>
<dbReference type="Proteomes" id="UP000095281">
    <property type="component" value="Unplaced"/>
</dbReference>
<evidence type="ECO:0000256" key="1">
    <source>
        <dbReference type="SAM" id="MobiDB-lite"/>
    </source>
</evidence>
<organism evidence="2 3">
    <name type="scientific">Meloidogyne hapla</name>
    <name type="common">Root-knot nematode worm</name>
    <dbReference type="NCBI Taxonomy" id="6305"/>
    <lineage>
        <taxon>Eukaryota</taxon>
        <taxon>Metazoa</taxon>
        <taxon>Ecdysozoa</taxon>
        <taxon>Nematoda</taxon>
        <taxon>Chromadorea</taxon>
        <taxon>Rhabditida</taxon>
        <taxon>Tylenchina</taxon>
        <taxon>Tylenchomorpha</taxon>
        <taxon>Tylenchoidea</taxon>
        <taxon>Meloidogynidae</taxon>
        <taxon>Meloidogyninae</taxon>
        <taxon>Meloidogyne</taxon>
    </lineage>
</organism>